<dbReference type="AlphaFoldDB" id="G5GGK4"/>
<evidence type="ECO:0000256" key="1">
    <source>
        <dbReference type="SAM" id="MobiDB-lite"/>
    </source>
</evidence>
<dbReference type="RefSeq" id="WP_005539861.1">
    <property type="nucleotide sequence ID" value="NZ_JH378830.1"/>
</dbReference>
<comment type="caution">
    <text evidence="2">The sequence shown here is derived from an EMBL/GenBank/DDBJ whole genome shotgun (WGS) entry which is preliminary data.</text>
</comment>
<keyword evidence="3" id="KW-1185">Reference proteome</keyword>
<organism evidence="2 3">
    <name type="scientific">Johnsonella ignava ATCC 51276</name>
    <dbReference type="NCBI Taxonomy" id="679200"/>
    <lineage>
        <taxon>Bacteria</taxon>
        <taxon>Bacillati</taxon>
        <taxon>Bacillota</taxon>
        <taxon>Clostridia</taxon>
        <taxon>Lachnospirales</taxon>
        <taxon>Lachnospiraceae</taxon>
        <taxon>Johnsonella</taxon>
    </lineage>
</organism>
<gene>
    <name evidence="2" type="ORF">HMPREF9333_00694</name>
</gene>
<dbReference type="EMBL" id="ACZL01000012">
    <property type="protein sequence ID" value="EHI56164.1"/>
    <property type="molecule type" value="Genomic_DNA"/>
</dbReference>
<reference evidence="2 3" key="1">
    <citation type="submission" date="2011-08" db="EMBL/GenBank/DDBJ databases">
        <title>The Genome Sequence of Johnsonella ignava ATCC 51276.</title>
        <authorList>
            <consortium name="The Broad Institute Genome Sequencing Platform"/>
            <person name="Earl A."/>
            <person name="Ward D."/>
            <person name="Feldgarden M."/>
            <person name="Gevers D."/>
            <person name="Izard J."/>
            <person name="Blanton J.M."/>
            <person name="Baranova O.V."/>
            <person name="Dewhirst F.E."/>
            <person name="Young S.K."/>
            <person name="Zeng Q."/>
            <person name="Gargeya S."/>
            <person name="Fitzgerald M."/>
            <person name="Haas B."/>
            <person name="Abouelleil A."/>
            <person name="Alvarado L."/>
            <person name="Arachchi H.M."/>
            <person name="Berlin A."/>
            <person name="Brown A."/>
            <person name="Chapman S.B."/>
            <person name="Chen Z."/>
            <person name="Dunbar C."/>
            <person name="Freedman E."/>
            <person name="Gearin G."/>
            <person name="Gellesch M."/>
            <person name="Goldberg J."/>
            <person name="Griggs A."/>
            <person name="Gujja S."/>
            <person name="Heiman D."/>
            <person name="Howarth C."/>
            <person name="Larson L."/>
            <person name="Lui A."/>
            <person name="MacDonald P.J.P."/>
            <person name="Montmayeur A."/>
            <person name="Murphy C."/>
            <person name="Neiman D."/>
            <person name="Pearson M."/>
            <person name="Priest M."/>
            <person name="Roberts A."/>
            <person name="Saif S."/>
            <person name="Shea T."/>
            <person name="Shenoy N."/>
            <person name="Sisk P."/>
            <person name="Stolte C."/>
            <person name="Sykes S."/>
            <person name="Wortman J."/>
            <person name="Nusbaum C."/>
            <person name="Birren B."/>
        </authorList>
    </citation>
    <scope>NUCLEOTIDE SEQUENCE [LARGE SCALE GENOMIC DNA]</scope>
    <source>
        <strain evidence="2 3">ATCC 51276</strain>
    </source>
</reference>
<evidence type="ECO:0000313" key="3">
    <source>
        <dbReference type="Proteomes" id="UP000003011"/>
    </source>
</evidence>
<dbReference type="Proteomes" id="UP000003011">
    <property type="component" value="Unassembled WGS sequence"/>
</dbReference>
<name>G5GGK4_9FIRM</name>
<sequence length="266" mass="31045">MKKIIKPVFALVLITMGVIVLMKMNKIWALNHEQNPNEASELKSEQNLNEASELKSEQNPNETSALNSKKNLNVEYFISGIDSDTTYKDLEREIGPVTGFIGSGVIRKYYETEGLIFLDYWSHALSEEGTVIKFMVQDTSRNYKGLIMYVEKYFKSTEYIKKLFAEGKIISDVDKIEINPRQFFDLNYEYTYEDIVNLYGKPHGITDNNRIYYHINSYYVFFQVNFSSNSESKLNYIDLYSEDGKFKCRIQYAPQFINGSLNIFYD</sequence>
<accession>G5GGK4</accession>
<protein>
    <submittedName>
        <fullName evidence="2">Uncharacterized protein</fullName>
    </submittedName>
</protein>
<feature type="region of interest" description="Disordered" evidence="1">
    <location>
        <begin position="38"/>
        <end position="65"/>
    </location>
</feature>
<proteinExistence type="predicted"/>
<dbReference type="HOGENOM" id="CLU_096041_0_0_9"/>
<evidence type="ECO:0000313" key="2">
    <source>
        <dbReference type="EMBL" id="EHI56164.1"/>
    </source>
</evidence>